<dbReference type="EMBL" id="SHBE01000002">
    <property type="protein sequence ID" value="RZO26933.1"/>
    <property type="molecule type" value="Genomic_DNA"/>
</dbReference>
<dbReference type="Pfam" id="PF02586">
    <property type="entry name" value="SRAP"/>
    <property type="match status" value="1"/>
</dbReference>
<evidence type="ECO:0000313" key="9">
    <source>
        <dbReference type="EMBL" id="RZO26933.1"/>
    </source>
</evidence>
<evidence type="ECO:0000256" key="7">
    <source>
        <dbReference type="ARBA" id="ARBA00023239"/>
    </source>
</evidence>
<dbReference type="Gene3D" id="3.90.1680.10">
    <property type="entry name" value="SOS response associated peptidase-like"/>
    <property type="match status" value="1"/>
</dbReference>
<organism evidence="9 10">
    <name type="scientific">SAR86 cluster bacterium</name>
    <dbReference type="NCBI Taxonomy" id="2030880"/>
    <lineage>
        <taxon>Bacteria</taxon>
        <taxon>Pseudomonadati</taxon>
        <taxon>Pseudomonadota</taxon>
        <taxon>Gammaproteobacteria</taxon>
        <taxon>SAR86 cluster</taxon>
    </lineage>
</organism>
<dbReference type="PANTHER" id="PTHR13604:SF0">
    <property type="entry name" value="ABASIC SITE PROCESSING PROTEIN HMCES"/>
    <property type="match status" value="1"/>
</dbReference>
<gene>
    <name evidence="9" type="ORF">EVA92_01950</name>
</gene>
<keyword evidence="4 8" id="KW-0378">Hydrolase</keyword>
<evidence type="ECO:0000256" key="1">
    <source>
        <dbReference type="ARBA" id="ARBA00008136"/>
    </source>
</evidence>
<evidence type="ECO:0000256" key="6">
    <source>
        <dbReference type="ARBA" id="ARBA00023125"/>
    </source>
</evidence>
<dbReference type="EC" id="3.4.-.-" evidence="8"/>
<dbReference type="SUPFAM" id="SSF143081">
    <property type="entry name" value="BB1717-like"/>
    <property type="match status" value="1"/>
</dbReference>
<keyword evidence="5" id="KW-0190">Covalent protein-DNA linkage</keyword>
<dbReference type="AlphaFoldDB" id="A0A520N0I1"/>
<reference evidence="9 10" key="1">
    <citation type="submission" date="2019-02" db="EMBL/GenBank/DDBJ databases">
        <title>Prokaryotic population dynamics and viral predation in marine succession experiment using metagenomics: the confinement effect.</title>
        <authorList>
            <person name="Haro-Moreno J.M."/>
            <person name="Rodriguez-Valera F."/>
            <person name="Lopez-Perez M."/>
        </authorList>
    </citation>
    <scope>NUCLEOTIDE SEQUENCE [LARGE SCALE GENOMIC DNA]</scope>
    <source>
        <strain evidence="9">MED-G159</strain>
    </source>
</reference>
<comment type="similarity">
    <text evidence="1 8">Belongs to the SOS response-associated peptidase family.</text>
</comment>
<keyword evidence="7" id="KW-0456">Lyase</keyword>
<sequence length="180" mass="20526">MCGRFVITGDPFGIGFKDNFNITPGTKIPIKTLDSDGELKTWSYSPLWKTDMNLINCRYETMNLKPSFKKAKRCIIPFSGWYEWTNVEGKKVPYYHYTDISYFAGLSNDSGCLIVTQKSIGKNSVIHERQPGLVSNNNLSDWLMHGFLDDTSSDFGINFYKVSNIVNNPINNNKTLIEEQ</sequence>
<dbReference type="InterPro" id="IPR036590">
    <property type="entry name" value="SRAP-like"/>
</dbReference>
<dbReference type="Proteomes" id="UP000315825">
    <property type="component" value="Unassembled WGS sequence"/>
</dbReference>
<accession>A0A520N0I1</accession>
<dbReference type="InterPro" id="IPR003738">
    <property type="entry name" value="SRAP"/>
</dbReference>
<dbReference type="PANTHER" id="PTHR13604">
    <property type="entry name" value="DC12-RELATED"/>
    <property type="match status" value="1"/>
</dbReference>
<dbReference type="GO" id="GO:0008233">
    <property type="term" value="F:peptidase activity"/>
    <property type="evidence" value="ECO:0007669"/>
    <property type="project" value="UniProtKB-KW"/>
</dbReference>
<dbReference type="GO" id="GO:0006508">
    <property type="term" value="P:proteolysis"/>
    <property type="evidence" value="ECO:0007669"/>
    <property type="project" value="UniProtKB-KW"/>
</dbReference>
<evidence type="ECO:0000256" key="2">
    <source>
        <dbReference type="ARBA" id="ARBA00022670"/>
    </source>
</evidence>
<evidence type="ECO:0000256" key="3">
    <source>
        <dbReference type="ARBA" id="ARBA00022763"/>
    </source>
</evidence>
<keyword evidence="3" id="KW-0227">DNA damage</keyword>
<evidence type="ECO:0000256" key="5">
    <source>
        <dbReference type="ARBA" id="ARBA00023124"/>
    </source>
</evidence>
<keyword evidence="2 8" id="KW-0645">Protease</keyword>
<proteinExistence type="inferred from homology"/>
<dbReference type="GO" id="GO:0003697">
    <property type="term" value="F:single-stranded DNA binding"/>
    <property type="evidence" value="ECO:0007669"/>
    <property type="project" value="InterPro"/>
</dbReference>
<evidence type="ECO:0000256" key="4">
    <source>
        <dbReference type="ARBA" id="ARBA00022801"/>
    </source>
</evidence>
<comment type="caution">
    <text evidence="9">The sequence shown here is derived from an EMBL/GenBank/DDBJ whole genome shotgun (WGS) entry which is preliminary data.</text>
</comment>
<dbReference type="GO" id="GO:0016829">
    <property type="term" value="F:lyase activity"/>
    <property type="evidence" value="ECO:0007669"/>
    <property type="project" value="UniProtKB-KW"/>
</dbReference>
<dbReference type="GO" id="GO:0106300">
    <property type="term" value="P:protein-DNA covalent cross-linking repair"/>
    <property type="evidence" value="ECO:0007669"/>
    <property type="project" value="InterPro"/>
</dbReference>
<keyword evidence="6" id="KW-0238">DNA-binding</keyword>
<name>A0A520N0I1_9GAMM</name>
<evidence type="ECO:0000313" key="10">
    <source>
        <dbReference type="Proteomes" id="UP000315825"/>
    </source>
</evidence>
<protein>
    <recommendedName>
        <fullName evidence="8">Abasic site processing protein</fullName>
        <ecNumber evidence="8">3.4.-.-</ecNumber>
    </recommendedName>
</protein>
<evidence type="ECO:0000256" key="8">
    <source>
        <dbReference type="RuleBase" id="RU364100"/>
    </source>
</evidence>